<dbReference type="AlphaFoldDB" id="A0A6M3MC78"/>
<sequence>MSKWIKIGDPTLKGNKVENKITSSDGMRKYLKYSTFYAKYDEELEWNPSILNIPAVASFITLAWLTGAVIKVNDLDKKFADSMKLLYDEYNGMYPEALPGQLRVKRAHVNKSDADGLALFFSGGLDSTYSLYRLRDKSPRLIMVGGFDVYMDKPRDEAIWKKWKKTYGDFAEREGLKLNFIRTNSRALIREHAVDYNHRNKLKLSFWDALRHAPLLIGLAAPLSKGRFNKLVISASRTPEQPTTKLPYSSAPNTDEKVAWADLKVTHYGQIHRYEKIKALLDPLRAGRITFKTCFKLHPDLNCSHCEKCGRVIAFLLAEGVDPNTCGFHVDDDTLKEIRRRFEKFIKWNYRMKLHWVPWIKDLPEEVPDLYGIREFVTWMRDFKYQGVNTPLKTEEK</sequence>
<gene>
    <name evidence="1" type="ORF">MM171A01791_0005</name>
    <name evidence="2" type="ORF">MM171B01090_0007</name>
</gene>
<evidence type="ECO:0000313" key="1">
    <source>
        <dbReference type="EMBL" id="QJA98432.1"/>
    </source>
</evidence>
<reference evidence="2" key="1">
    <citation type="submission" date="2020-03" db="EMBL/GenBank/DDBJ databases">
        <title>The deep terrestrial virosphere.</title>
        <authorList>
            <person name="Holmfeldt K."/>
            <person name="Nilsson E."/>
            <person name="Simone D."/>
            <person name="Lopez-Fernandez M."/>
            <person name="Wu X."/>
            <person name="de Brujin I."/>
            <person name="Lundin D."/>
            <person name="Andersson A."/>
            <person name="Bertilsson S."/>
            <person name="Dopson M."/>
        </authorList>
    </citation>
    <scope>NUCLEOTIDE SEQUENCE</scope>
    <source>
        <strain evidence="1">MM171A01791</strain>
        <strain evidence="2">MM171B01090</strain>
    </source>
</reference>
<dbReference type="EMBL" id="MT143580">
    <property type="protein sequence ID" value="QJA98432.1"/>
    <property type="molecule type" value="Genomic_DNA"/>
</dbReference>
<dbReference type="EMBL" id="MT143802">
    <property type="protein sequence ID" value="QJB02709.1"/>
    <property type="molecule type" value="Genomic_DNA"/>
</dbReference>
<proteinExistence type="predicted"/>
<name>A0A6M3MC78_9ZZZZ</name>
<protein>
    <submittedName>
        <fullName evidence="2">Putative peptidase</fullName>
    </submittedName>
</protein>
<organism evidence="2">
    <name type="scientific">viral metagenome</name>
    <dbReference type="NCBI Taxonomy" id="1070528"/>
    <lineage>
        <taxon>unclassified sequences</taxon>
        <taxon>metagenomes</taxon>
        <taxon>organismal metagenomes</taxon>
    </lineage>
</organism>
<accession>A0A6M3MC78</accession>
<evidence type="ECO:0000313" key="2">
    <source>
        <dbReference type="EMBL" id="QJB02709.1"/>
    </source>
</evidence>